<reference evidence="1" key="1">
    <citation type="submission" date="2014-09" db="EMBL/GenBank/DDBJ databases">
        <authorList>
            <person name="Magalhaes I.L.F."/>
            <person name="Oliveira U."/>
            <person name="Santos F.R."/>
            <person name="Vidigal T.H.D.A."/>
            <person name="Brescovit A.D."/>
            <person name="Santos A.J."/>
        </authorList>
    </citation>
    <scope>NUCLEOTIDE SEQUENCE</scope>
    <source>
        <tissue evidence="1">Shoot tissue taken approximately 20 cm above the soil surface</tissue>
    </source>
</reference>
<protein>
    <submittedName>
        <fullName evidence="1">Uncharacterized protein</fullName>
    </submittedName>
</protein>
<dbReference type="AlphaFoldDB" id="A0A0A9B5I9"/>
<proteinExistence type="predicted"/>
<organism evidence="1">
    <name type="scientific">Arundo donax</name>
    <name type="common">Giant reed</name>
    <name type="synonym">Donax arundinaceus</name>
    <dbReference type="NCBI Taxonomy" id="35708"/>
    <lineage>
        <taxon>Eukaryota</taxon>
        <taxon>Viridiplantae</taxon>
        <taxon>Streptophyta</taxon>
        <taxon>Embryophyta</taxon>
        <taxon>Tracheophyta</taxon>
        <taxon>Spermatophyta</taxon>
        <taxon>Magnoliopsida</taxon>
        <taxon>Liliopsida</taxon>
        <taxon>Poales</taxon>
        <taxon>Poaceae</taxon>
        <taxon>PACMAD clade</taxon>
        <taxon>Arundinoideae</taxon>
        <taxon>Arundineae</taxon>
        <taxon>Arundo</taxon>
    </lineage>
</organism>
<accession>A0A0A9B5I9</accession>
<dbReference type="EMBL" id="GBRH01240467">
    <property type="protein sequence ID" value="JAD57428.1"/>
    <property type="molecule type" value="Transcribed_RNA"/>
</dbReference>
<reference evidence="1" key="2">
    <citation type="journal article" date="2015" name="Data Brief">
        <title>Shoot transcriptome of the giant reed, Arundo donax.</title>
        <authorList>
            <person name="Barrero R.A."/>
            <person name="Guerrero F.D."/>
            <person name="Moolhuijzen P."/>
            <person name="Goolsby J.A."/>
            <person name="Tidwell J."/>
            <person name="Bellgard S.E."/>
            <person name="Bellgard M.I."/>
        </authorList>
    </citation>
    <scope>NUCLEOTIDE SEQUENCE</scope>
    <source>
        <tissue evidence="1">Shoot tissue taken approximately 20 cm above the soil surface</tissue>
    </source>
</reference>
<sequence>MATKVNLNRIALNSHERLENHHNVSVISSFP</sequence>
<name>A0A0A9B5I9_ARUDO</name>
<evidence type="ECO:0000313" key="1">
    <source>
        <dbReference type="EMBL" id="JAD57428.1"/>
    </source>
</evidence>